<evidence type="ECO:0000259" key="3">
    <source>
        <dbReference type="PROSITE" id="PS50887"/>
    </source>
</evidence>
<feature type="chain" id="PRO_5033055793" evidence="2">
    <location>
        <begin position="21"/>
        <end position="592"/>
    </location>
</feature>
<dbReference type="Pfam" id="PF00990">
    <property type="entry name" value="GGDEF"/>
    <property type="match status" value="1"/>
</dbReference>
<dbReference type="Gene3D" id="1.25.40.10">
    <property type="entry name" value="Tetratricopeptide repeat domain"/>
    <property type="match status" value="1"/>
</dbReference>
<evidence type="ECO:0000313" key="5">
    <source>
        <dbReference type="Proteomes" id="UP000464524"/>
    </source>
</evidence>
<dbReference type="KEGG" id="pmes:FX988_00070"/>
<accession>A0A857JF43</accession>
<dbReference type="Gene3D" id="3.30.70.270">
    <property type="match status" value="1"/>
</dbReference>
<protein>
    <submittedName>
        <fullName evidence="4">Diguanylate cyclase DosC</fullName>
        <ecNumber evidence="4">2.7.7.65</ecNumber>
    </submittedName>
</protein>
<dbReference type="InterPro" id="IPR029787">
    <property type="entry name" value="Nucleotide_cyclase"/>
</dbReference>
<gene>
    <name evidence="4" type="ORF">FX988_00070</name>
</gene>
<keyword evidence="1" id="KW-0472">Membrane</keyword>
<keyword evidence="2" id="KW-0732">Signal</keyword>
<dbReference type="RefSeq" id="WP_160177813.1">
    <property type="nucleotide sequence ID" value="NZ_CP047656.1"/>
</dbReference>
<keyword evidence="4" id="KW-0548">Nucleotidyltransferase</keyword>
<dbReference type="InterPro" id="IPR000160">
    <property type="entry name" value="GGDEF_dom"/>
</dbReference>
<dbReference type="InterPro" id="IPR011990">
    <property type="entry name" value="TPR-like_helical_dom_sf"/>
</dbReference>
<dbReference type="SMART" id="SM00267">
    <property type="entry name" value="GGDEF"/>
    <property type="match status" value="1"/>
</dbReference>
<dbReference type="PANTHER" id="PTHR33121">
    <property type="entry name" value="CYCLIC DI-GMP PHOSPHODIESTERASE PDEF"/>
    <property type="match status" value="1"/>
</dbReference>
<reference evidence="4 5" key="1">
    <citation type="submission" date="2019-12" db="EMBL/GenBank/DDBJ databases">
        <title>Genome sequencing and assembly of endphytes of Porphyra tenera.</title>
        <authorList>
            <person name="Park J.M."/>
            <person name="Shin R."/>
            <person name="Jo S.H."/>
        </authorList>
    </citation>
    <scope>NUCLEOTIDE SEQUENCE [LARGE SCALE GENOMIC DNA]</scope>
    <source>
        <strain evidence="4 5">GPM4</strain>
    </source>
</reference>
<keyword evidence="4" id="KW-0808">Transferase</keyword>
<dbReference type="GO" id="GO:0071111">
    <property type="term" value="F:cyclic-guanylate-specific phosphodiesterase activity"/>
    <property type="evidence" value="ECO:0007669"/>
    <property type="project" value="InterPro"/>
</dbReference>
<feature type="domain" description="GGDEF" evidence="3">
    <location>
        <begin position="469"/>
        <end position="592"/>
    </location>
</feature>
<name>A0A857JF43_9ALTE</name>
<dbReference type="AlphaFoldDB" id="A0A857JF43"/>
<dbReference type="PANTHER" id="PTHR33121:SF79">
    <property type="entry name" value="CYCLIC DI-GMP PHOSPHODIESTERASE PDED-RELATED"/>
    <property type="match status" value="1"/>
</dbReference>
<dbReference type="InterPro" id="IPR043128">
    <property type="entry name" value="Rev_trsase/Diguanyl_cyclase"/>
</dbReference>
<organism evidence="4 5">
    <name type="scientific">Paraglaciecola mesophila</name>
    <dbReference type="NCBI Taxonomy" id="197222"/>
    <lineage>
        <taxon>Bacteria</taxon>
        <taxon>Pseudomonadati</taxon>
        <taxon>Pseudomonadota</taxon>
        <taxon>Gammaproteobacteria</taxon>
        <taxon>Alteromonadales</taxon>
        <taxon>Alteromonadaceae</taxon>
        <taxon>Paraglaciecola</taxon>
    </lineage>
</organism>
<evidence type="ECO:0000256" key="1">
    <source>
        <dbReference type="SAM" id="Phobius"/>
    </source>
</evidence>
<dbReference type="EC" id="2.7.7.65" evidence="4"/>
<keyword evidence="1" id="KW-0812">Transmembrane</keyword>
<proteinExistence type="predicted"/>
<evidence type="ECO:0000313" key="4">
    <source>
        <dbReference type="EMBL" id="QHJ09862.1"/>
    </source>
</evidence>
<dbReference type="CDD" id="cd01949">
    <property type="entry name" value="GGDEF"/>
    <property type="match status" value="1"/>
</dbReference>
<feature type="transmembrane region" description="Helical" evidence="1">
    <location>
        <begin position="415"/>
        <end position="433"/>
    </location>
</feature>
<dbReference type="NCBIfam" id="TIGR00254">
    <property type="entry name" value="GGDEF"/>
    <property type="match status" value="1"/>
</dbReference>
<keyword evidence="1" id="KW-1133">Transmembrane helix</keyword>
<sequence>MKALLAVNVLFWLCASYAYADHNEEVERFIIAGQTATYDCPKSDITPALDRYLANQDLAKEQKDRLSLIKSHSLICVGQYHHAQDILDTLLNDDSINKDSALYAGAVYQAGFILDVQENPKRCEYYAEAQDLARDRYSDIYLSAQLGLITVCNQDTTDISVKLGKLYALLERFVEIDDVAAIAHIHNNIGLLYGSIGQNELAAEQYLKSYYMGLEVYTTSNQLATLISAVSANMASGDFVAAKQNIEIFRQANVEVNTPLTNAWLHYAESRYYFRLEEYENLRNSLLKLHFYLPKVSSTIIHRNAKLYAIALCIHDDDAPCVNAFLTQQEQMSESEHKRFLAKRDYLWVMSQAYFYTKNIEKAEKTFRLYAKLSTQQILDQQRSGRVLGVANLHGQITSLENELLEQESQKYRSIVMLTLGFILLLAGVYFFVVKRYIRRVSTDPLTGLLNERAVIALIRRLPQAHSSRTNALALIEISHIRRITAKYGHIAAERALQSASVSLRKVTREEDIIGRLGNDQFVVCLRNIDESLALESFERVQNALDDSHFMTKAGQQENIESQLSVYLSVEGLSDIDDVLADMRGSFPNEEA</sequence>
<dbReference type="OrthoDB" id="6375994at2"/>
<keyword evidence="5" id="KW-1185">Reference proteome</keyword>
<dbReference type="InterPro" id="IPR050706">
    <property type="entry name" value="Cyclic-di-GMP_PDE-like"/>
</dbReference>
<dbReference type="EMBL" id="CP047656">
    <property type="protein sequence ID" value="QHJ09862.1"/>
    <property type="molecule type" value="Genomic_DNA"/>
</dbReference>
<feature type="signal peptide" evidence="2">
    <location>
        <begin position="1"/>
        <end position="20"/>
    </location>
</feature>
<dbReference type="PROSITE" id="PS50887">
    <property type="entry name" value="GGDEF"/>
    <property type="match status" value="1"/>
</dbReference>
<dbReference type="SUPFAM" id="SSF55073">
    <property type="entry name" value="Nucleotide cyclase"/>
    <property type="match status" value="1"/>
</dbReference>
<dbReference type="Proteomes" id="UP000464524">
    <property type="component" value="Chromosome"/>
</dbReference>
<dbReference type="GO" id="GO:0052621">
    <property type="term" value="F:diguanylate cyclase activity"/>
    <property type="evidence" value="ECO:0007669"/>
    <property type="project" value="UniProtKB-EC"/>
</dbReference>
<evidence type="ECO:0000256" key="2">
    <source>
        <dbReference type="SAM" id="SignalP"/>
    </source>
</evidence>